<dbReference type="GO" id="GO:0008173">
    <property type="term" value="F:RNA methyltransferase activity"/>
    <property type="evidence" value="ECO:0007669"/>
    <property type="project" value="InterPro"/>
</dbReference>
<keyword evidence="7" id="KW-0809">Transit peptide</keyword>
<evidence type="ECO:0000256" key="3">
    <source>
        <dbReference type="ARBA" id="ARBA00022603"/>
    </source>
</evidence>
<dbReference type="InterPro" id="IPR029063">
    <property type="entry name" value="SAM-dependent_MTases_sf"/>
</dbReference>
<dbReference type="InterPro" id="IPR001678">
    <property type="entry name" value="MeTrfase_RsmB-F_NOP2_dom"/>
</dbReference>
<gene>
    <name evidence="14" type="ORF">BCR44DRAFT_34612</name>
</gene>
<feature type="binding site" evidence="11">
    <location>
        <position position="230"/>
    </location>
    <ligand>
        <name>S-adenosyl-L-methionine</name>
        <dbReference type="ChEBI" id="CHEBI:59789"/>
    </ligand>
</feature>
<dbReference type="SUPFAM" id="SSF53335">
    <property type="entry name" value="S-adenosyl-L-methionine-dependent methyltransferases"/>
    <property type="match status" value="1"/>
</dbReference>
<evidence type="ECO:0000313" key="15">
    <source>
        <dbReference type="Proteomes" id="UP000193411"/>
    </source>
</evidence>
<evidence type="ECO:0000256" key="11">
    <source>
        <dbReference type="PROSITE-ProRule" id="PRU01023"/>
    </source>
</evidence>
<evidence type="ECO:0000256" key="7">
    <source>
        <dbReference type="ARBA" id="ARBA00022946"/>
    </source>
</evidence>
<keyword evidence="6 11" id="KW-0694">RNA-binding</keyword>
<accession>A0A1Y2HHK4</accession>
<evidence type="ECO:0000256" key="2">
    <source>
        <dbReference type="ARBA" id="ARBA00022552"/>
    </source>
</evidence>
<feature type="binding site" evidence="11">
    <location>
        <position position="198"/>
    </location>
    <ligand>
        <name>S-adenosyl-L-methionine</name>
        <dbReference type="ChEBI" id="CHEBI:59789"/>
    </ligand>
</feature>
<comment type="caution">
    <text evidence="14">The sequence shown here is derived from an EMBL/GenBank/DDBJ whole genome shotgun (WGS) entry which is preliminary data.</text>
</comment>
<feature type="region of interest" description="Disordered" evidence="12">
    <location>
        <begin position="88"/>
        <end position="117"/>
    </location>
</feature>
<dbReference type="InterPro" id="IPR049560">
    <property type="entry name" value="MeTrfase_RsmB-F_NOP2_cat"/>
</dbReference>
<dbReference type="STRING" id="765915.A0A1Y2HHK4"/>
<dbReference type="EMBL" id="MCFL01000031">
    <property type="protein sequence ID" value="ORZ34078.1"/>
    <property type="molecule type" value="Genomic_DNA"/>
</dbReference>
<evidence type="ECO:0000259" key="13">
    <source>
        <dbReference type="PROSITE" id="PS51686"/>
    </source>
</evidence>
<keyword evidence="4 11" id="KW-0808">Transferase</keyword>
<dbReference type="Pfam" id="PF01189">
    <property type="entry name" value="Methyltr_RsmB-F"/>
    <property type="match status" value="1"/>
</dbReference>
<keyword evidence="8" id="KW-0496">Mitochondrion</keyword>
<keyword evidence="3 11" id="KW-0489">Methyltransferase</keyword>
<dbReference type="Gene3D" id="3.40.50.150">
    <property type="entry name" value="Vaccinia Virus protein VP39"/>
    <property type="match status" value="1"/>
</dbReference>
<comment type="similarity">
    <text evidence="11">Belongs to the class I-like SAM-binding methyltransferase superfamily. RsmB/NOP family.</text>
</comment>
<evidence type="ECO:0000256" key="6">
    <source>
        <dbReference type="ARBA" id="ARBA00022884"/>
    </source>
</evidence>
<keyword evidence="5 11" id="KW-0949">S-adenosyl-L-methionine</keyword>
<comment type="catalytic activity">
    <reaction evidence="10">
        <text>a cytidine in rRNA + S-adenosyl-L-methionine = a 5-methylcytidine in rRNA + S-adenosyl-L-homocysteine + H(+)</text>
        <dbReference type="Rhea" id="RHEA:61484"/>
        <dbReference type="Rhea" id="RHEA-COMP:15836"/>
        <dbReference type="Rhea" id="RHEA-COMP:15837"/>
        <dbReference type="ChEBI" id="CHEBI:15378"/>
        <dbReference type="ChEBI" id="CHEBI:57856"/>
        <dbReference type="ChEBI" id="CHEBI:59789"/>
        <dbReference type="ChEBI" id="CHEBI:74483"/>
        <dbReference type="ChEBI" id="CHEBI:82748"/>
    </reaction>
</comment>
<comment type="subcellular location">
    <subcellularLocation>
        <location evidence="1">Mitochondrion</location>
    </subcellularLocation>
</comment>
<sequence>MTSTAPSNKLKHTGPNVDAFNRFFASLHGHDRWHATLLPSLLAPPKHAALINPFCEPLVLRQALAQASGTLSRVAWLKGVTAITSDQAPISNRDAGDGDDNDEGDLTDGDKEYDDGDQRHVAKHAPFVHPLRDVHNLATYYLMDLASMMPVEALNVSPGHDVLDMCAAPGGKTLNIAYRLFPTTPTGGKHKGSLTANEPSTDRRLRLRDVLTSHLPVSIVTDHVQLTSLDGAAFTRGYKRFHRILIDAPCSSERHVLRDPSGEITKWTSSRTKTAARRQEKLLWSGLSVVLPGGTLVYATCSLSQAENDGVVKRVLARVAKKKKRAKAKARAAAVQESDDDESQDEDDEYDEEDDAWYNLVKVSMVRREWPIGEPTKYGWIVLPDQGQGWGPLYFAVFKCTGVE</sequence>
<name>A0A1Y2HHK4_9FUNG</name>
<dbReference type="GO" id="GO:0005762">
    <property type="term" value="C:mitochondrial large ribosomal subunit"/>
    <property type="evidence" value="ECO:0007669"/>
    <property type="project" value="TreeGrafter"/>
</dbReference>
<evidence type="ECO:0000256" key="10">
    <source>
        <dbReference type="ARBA" id="ARBA00049302"/>
    </source>
</evidence>
<feature type="compositionally biased region" description="Acidic residues" evidence="12">
    <location>
        <begin position="337"/>
        <end position="352"/>
    </location>
</feature>
<dbReference type="GO" id="GO:0031167">
    <property type="term" value="P:rRNA methylation"/>
    <property type="evidence" value="ECO:0007669"/>
    <property type="project" value="TreeGrafter"/>
</dbReference>
<dbReference type="PROSITE" id="PS51686">
    <property type="entry name" value="SAM_MT_RSMB_NOP"/>
    <property type="match status" value="1"/>
</dbReference>
<feature type="binding site" evidence="11">
    <location>
        <position position="247"/>
    </location>
    <ligand>
        <name>S-adenosyl-L-methionine</name>
        <dbReference type="ChEBI" id="CHEBI:59789"/>
    </ligand>
</feature>
<evidence type="ECO:0000256" key="9">
    <source>
        <dbReference type="ARBA" id="ARBA00042050"/>
    </source>
</evidence>
<dbReference type="PRINTS" id="PR02008">
    <property type="entry name" value="RCMTFAMILY"/>
</dbReference>
<proteinExistence type="inferred from homology"/>
<feature type="region of interest" description="Disordered" evidence="12">
    <location>
        <begin position="330"/>
        <end position="352"/>
    </location>
</feature>
<feature type="domain" description="SAM-dependent MTase RsmB/NOP-type" evidence="13">
    <location>
        <begin position="66"/>
        <end position="401"/>
    </location>
</feature>
<evidence type="ECO:0000256" key="1">
    <source>
        <dbReference type="ARBA" id="ARBA00004173"/>
    </source>
</evidence>
<dbReference type="AlphaFoldDB" id="A0A1Y2HHK4"/>
<dbReference type="GO" id="GO:0003723">
    <property type="term" value="F:RNA binding"/>
    <property type="evidence" value="ECO:0007669"/>
    <property type="project" value="UniProtKB-UniRule"/>
</dbReference>
<feature type="compositionally biased region" description="Acidic residues" evidence="12">
    <location>
        <begin position="97"/>
        <end position="115"/>
    </location>
</feature>
<dbReference type="PANTHER" id="PTHR22808:SF3">
    <property type="entry name" value="5-METHYLCYTOSINE RRNA METHYLTRANSFERASE NSUN4"/>
    <property type="match status" value="1"/>
</dbReference>
<evidence type="ECO:0000256" key="8">
    <source>
        <dbReference type="ARBA" id="ARBA00023128"/>
    </source>
</evidence>
<dbReference type="Proteomes" id="UP000193411">
    <property type="component" value="Unassembled WGS sequence"/>
</dbReference>
<dbReference type="PANTHER" id="PTHR22808">
    <property type="entry name" value="NCL1 YEAST -RELATED NOL1/NOP2/FMU SUN DOMAIN-CONTAINING"/>
    <property type="match status" value="1"/>
</dbReference>
<reference evidence="14 15" key="1">
    <citation type="submission" date="2016-07" db="EMBL/GenBank/DDBJ databases">
        <title>Pervasive Adenine N6-methylation of Active Genes in Fungi.</title>
        <authorList>
            <consortium name="DOE Joint Genome Institute"/>
            <person name="Mondo S.J."/>
            <person name="Dannebaum R.O."/>
            <person name="Kuo R.C."/>
            <person name="Labutti K."/>
            <person name="Haridas S."/>
            <person name="Kuo A."/>
            <person name="Salamov A."/>
            <person name="Ahrendt S.R."/>
            <person name="Lipzen A."/>
            <person name="Sullivan W."/>
            <person name="Andreopoulos W.B."/>
            <person name="Clum A."/>
            <person name="Lindquist E."/>
            <person name="Daum C."/>
            <person name="Ramamoorthy G.K."/>
            <person name="Gryganskyi A."/>
            <person name="Culley D."/>
            <person name="Magnuson J.K."/>
            <person name="James T.Y."/>
            <person name="O'Malley M.A."/>
            <person name="Stajich J.E."/>
            <person name="Spatafora J.W."/>
            <person name="Visel A."/>
            <person name="Grigoriev I.V."/>
        </authorList>
    </citation>
    <scope>NUCLEOTIDE SEQUENCE [LARGE SCALE GENOMIC DNA]</scope>
    <source>
        <strain evidence="14 15">PL171</strain>
    </source>
</reference>
<evidence type="ECO:0000313" key="14">
    <source>
        <dbReference type="EMBL" id="ORZ34078.1"/>
    </source>
</evidence>
<keyword evidence="15" id="KW-1185">Reference proteome</keyword>
<organism evidence="14 15">
    <name type="scientific">Catenaria anguillulae PL171</name>
    <dbReference type="NCBI Taxonomy" id="765915"/>
    <lineage>
        <taxon>Eukaryota</taxon>
        <taxon>Fungi</taxon>
        <taxon>Fungi incertae sedis</taxon>
        <taxon>Blastocladiomycota</taxon>
        <taxon>Blastocladiomycetes</taxon>
        <taxon>Blastocladiales</taxon>
        <taxon>Catenariaceae</taxon>
        <taxon>Catenaria</taxon>
    </lineage>
</organism>
<evidence type="ECO:0000256" key="12">
    <source>
        <dbReference type="SAM" id="MobiDB-lite"/>
    </source>
</evidence>
<dbReference type="InterPro" id="IPR023267">
    <property type="entry name" value="RCMT"/>
</dbReference>
<evidence type="ECO:0000256" key="5">
    <source>
        <dbReference type="ARBA" id="ARBA00022691"/>
    </source>
</evidence>
<dbReference type="OrthoDB" id="427002at2759"/>
<evidence type="ECO:0000256" key="4">
    <source>
        <dbReference type="ARBA" id="ARBA00022679"/>
    </source>
</evidence>
<keyword evidence="2" id="KW-0698">rRNA processing</keyword>
<protein>
    <recommendedName>
        <fullName evidence="9">NOL1/NOP2/Sun domain family member 4</fullName>
    </recommendedName>
</protein>
<feature type="active site" description="Nucleophile" evidence="11">
    <location>
        <position position="301"/>
    </location>
</feature>
<feature type="binding site" evidence="11">
    <location>
        <begin position="166"/>
        <end position="172"/>
    </location>
    <ligand>
        <name>S-adenosyl-L-methionine</name>
        <dbReference type="ChEBI" id="CHEBI:59789"/>
    </ligand>
</feature>